<dbReference type="AlphaFoldDB" id="A0A6J4MFG7"/>
<dbReference type="EMBL" id="CADCUA010000741">
    <property type="protein sequence ID" value="CAA9356655.1"/>
    <property type="molecule type" value="Genomic_DNA"/>
</dbReference>
<feature type="non-terminal residue" evidence="1">
    <location>
        <position position="1"/>
    </location>
</feature>
<reference evidence="1" key="1">
    <citation type="submission" date="2020-02" db="EMBL/GenBank/DDBJ databases">
        <authorList>
            <person name="Meier V. D."/>
        </authorList>
    </citation>
    <scope>NUCLEOTIDE SEQUENCE</scope>
    <source>
        <strain evidence="1">AVDCRST_MAG71</strain>
    </source>
</reference>
<name>A0A6J4MFG7_9GAMM</name>
<organism evidence="1">
    <name type="scientific">uncultured Lysobacter sp</name>
    <dbReference type="NCBI Taxonomy" id="271060"/>
    <lineage>
        <taxon>Bacteria</taxon>
        <taxon>Pseudomonadati</taxon>
        <taxon>Pseudomonadota</taxon>
        <taxon>Gammaproteobacteria</taxon>
        <taxon>Lysobacterales</taxon>
        <taxon>Lysobacteraceae</taxon>
        <taxon>Lysobacter</taxon>
        <taxon>environmental samples</taxon>
    </lineage>
</organism>
<protein>
    <submittedName>
        <fullName evidence="1">Uncharacterized protein</fullName>
    </submittedName>
</protein>
<sequence length="39" mass="4288">CACRSLPGVCCMHRRCSVCLHPPLIRLEDRFGSGAERSA</sequence>
<feature type="non-terminal residue" evidence="1">
    <location>
        <position position="39"/>
    </location>
</feature>
<accession>A0A6J4MFG7</accession>
<proteinExistence type="predicted"/>
<gene>
    <name evidence="1" type="ORF">AVDCRST_MAG71-3080</name>
</gene>
<evidence type="ECO:0000313" key="1">
    <source>
        <dbReference type="EMBL" id="CAA9356655.1"/>
    </source>
</evidence>